<feature type="domain" description="Serine aminopeptidase S33" evidence="1">
    <location>
        <begin position="26"/>
        <end position="290"/>
    </location>
</feature>
<sequence>MKTTNWLKMSDGEEVFVSTWSEEGISPKAILQLSHGMGEHIGRYDAFAQFLVGKGIIVVGNDHRGHGETGSKSGQLGFFAAERGFERTVEDLKEINTSIQQQYPNTPILIMGHSMGSFLVRRFLQRFQTGVDAVILSGTGGNPGFMGKIAKTIAKSQIRKHGQTSESHLMNKLIFGRYNKNIPQLKTSSDWLTRDHQEVQKYIEDKYCGFIPTTSFFYDLMDGLESIHKNEEVGKINKHLSFFIFSGDQDPVGNYTKGVVEVIEQYKNSGINNIEHKFYKEGRHEMLNELNRKEVYHDISTWIEKQLKTQ</sequence>
<dbReference type="PANTHER" id="PTHR11614">
    <property type="entry name" value="PHOSPHOLIPASE-RELATED"/>
    <property type="match status" value="1"/>
</dbReference>
<dbReference type="AlphaFoldDB" id="A0A5C6W2I3"/>
<dbReference type="RefSeq" id="WP_146947880.1">
    <property type="nucleotide sequence ID" value="NZ_VOQF01000005.1"/>
</dbReference>
<evidence type="ECO:0000313" key="3">
    <source>
        <dbReference type="Proteomes" id="UP000321363"/>
    </source>
</evidence>
<organism evidence="2 3">
    <name type="scientific">Metabacillus litoralis</name>
    <dbReference type="NCBI Taxonomy" id="152268"/>
    <lineage>
        <taxon>Bacteria</taxon>
        <taxon>Bacillati</taxon>
        <taxon>Bacillota</taxon>
        <taxon>Bacilli</taxon>
        <taxon>Bacillales</taxon>
        <taxon>Bacillaceae</taxon>
        <taxon>Metabacillus</taxon>
    </lineage>
</organism>
<dbReference type="Gene3D" id="3.40.50.1820">
    <property type="entry name" value="alpha/beta hydrolase"/>
    <property type="match status" value="1"/>
</dbReference>
<dbReference type="EMBL" id="VOQF01000005">
    <property type="protein sequence ID" value="TXC91107.1"/>
    <property type="molecule type" value="Genomic_DNA"/>
</dbReference>
<dbReference type="OrthoDB" id="9806902at2"/>
<comment type="caution">
    <text evidence="2">The sequence shown here is derived from an EMBL/GenBank/DDBJ whole genome shotgun (WGS) entry which is preliminary data.</text>
</comment>
<reference evidence="2 3" key="1">
    <citation type="journal article" date="2005" name="Int. J. Syst. Evol. Microbiol.">
        <title>Bacillus litoralis sp. nov., isolated from a tidal flat of the Yellow Sea in Korea.</title>
        <authorList>
            <person name="Yoon J.H."/>
            <person name="Oh T.K."/>
        </authorList>
    </citation>
    <scope>NUCLEOTIDE SEQUENCE [LARGE SCALE GENOMIC DNA]</scope>
    <source>
        <strain evidence="2 3">SW-211</strain>
    </source>
</reference>
<evidence type="ECO:0000313" key="2">
    <source>
        <dbReference type="EMBL" id="TXC91107.1"/>
    </source>
</evidence>
<dbReference type="InterPro" id="IPR022742">
    <property type="entry name" value="Hydrolase_4"/>
</dbReference>
<dbReference type="InterPro" id="IPR029058">
    <property type="entry name" value="AB_hydrolase_fold"/>
</dbReference>
<evidence type="ECO:0000259" key="1">
    <source>
        <dbReference type="Pfam" id="PF12146"/>
    </source>
</evidence>
<protein>
    <submittedName>
        <fullName evidence="2">Lysophospholipase</fullName>
    </submittedName>
</protein>
<dbReference type="InterPro" id="IPR051044">
    <property type="entry name" value="MAG_DAG_Lipase"/>
</dbReference>
<gene>
    <name evidence="2" type="ORF">FS935_09405</name>
</gene>
<accession>A0A5C6W2I3</accession>
<name>A0A5C6W2I3_9BACI</name>
<keyword evidence="3" id="KW-1185">Reference proteome</keyword>
<dbReference type="Proteomes" id="UP000321363">
    <property type="component" value="Unassembled WGS sequence"/>
</dbReference>
<proteinExistence type="predicted"/>
<dbReference type="Pfam" id="PF12146">
    <property type="entry name" value="Hydrolase_4"/>
    <property type="match status" value="1"/>
</dbReference>
<dbReference type="SUPFAM" id="SSF53474">
    <property type="entry name" value="alpha/beta-Hydrolases"/>
    <property type="match status" value="1"/>
</dbReference>